<keyword evidence="3" id="KW-0813">Transport</keyword>
<dbReference type="EMBL" id="CADIKM010000005">
    <property type="protein sequence ID" value="CAB3782777.1"/>
    <property type="molecule type" value="Genomic_DNA"/>
</dbReference>
<keyword evidence="4" id="KW-1134">Transmembrane beta strand</keyword>
<dbReference type="GO" id="GO:0006811">
    <property type="term" value="P:monoatomic ion transport"/>
    <property type="evidence" value="ECO:0007669"/>
    <property type="project" value="UniProtKB-KW"/>
</dbReference>
<feature type="chain" id="PRO_5028923701" description="Porin domain-containing protein" evidence="11">
    <location>
        <begin position="28"/>
        <end position="381"/>
    </location>
</feature>
<dbReference type="GO" id="GO:0015288">
    <property type="term" value="F:porin activity"/>
    <property type="evidence" value="ECO:0007669"/>
    <property type="project" value="UniProtKB-KW"/>
</dbReference>
<accession>A0A6S7AZL0</accession>
<dbReference type="PANTHER" id="PTHR34501">
    <property type="entry name" value="PROTEIN YDDL-RELATED"/>
    <property type="match status" value="1"/>
</dbReference>
<evidence type="ECO:0000256" key="3">
    <source>
        <dbReference type="ARBA" id="ARBA00022448"/>
    </source>
</evidence>
<evidence type="ECO:0000256" key="1">
    <source>
        <dbReference type="ARBA" id="ARBA00004571"/>
    </source>
</evidence>
<dbReference type="Gene3D" id="2.40.160.10">
    <property type="entry name" value="Porin"/>
    <property type="match status" value="1"/>
</dbReference>
<dbReference type="RefSeq" id="WP_246257102.1">
    <property type="nucleotide sequence ID" value="NZ_CADIKM010000005.1"/>
</dbReference>
<dbReference type="GO" id="GO:0046930">
    <property type="term" value="C:pore complex"/>
    <property type="evidence" value="ECO:0007669"/>
    <property type="project" value="UniProtKB-KW"/>
</dbReference>
<reference evidence="13 14" key="1">
    <citation type="submission" date="2020-04" db="EMBL/GenBank/DDBJ databases">
        <authorList>
            <person name="De Canck E."/>
        </authorList>
    </citation>
    <scope>NUCLEOTIDE SEQUENCE [LARGE SCALE GENOMIC DNA]</scope>
    <source>
        <strain evidence="13 14">LMG 28138</strain>
    </source>
</reference>
<evidence type="ECO:0000256" key="2">
    <source>
        <dbReference type="ARBA" id="ARBA00011233"/>
    </source>
</evidence>
<evidence type="ECO:0000256" key="4">
    <source>
        <dbReference type="ARBA" id="ARBA00022452"/>
    </source>
</evidence>
<evidence type="ECO:0000256" key="8">
    <source>
        <dbReference type="ARBA" id="ARBA00023114"/>
    </source>
</evidence>
<feature type="domain" description="Porin" evidence="12">
    <location>
        <begin position="14"/>
        <end position="344"/>
    </location>
</feature>
<comment type="subcellular location">
    <subcellularLocation>
        <location evidence="1">Cell outer membrane</location>
        <topology evidence="1">Multi-pass membrane protein</topology>
    </subcellularLocation>
</comment>
<evidence type="ECO:0000256" key="11">
    <source>
        <dbReference type="SAM" id="SignalP"/>
    </source>
</evidence>
<dbReference type="Proteomes" id="UP000494115">
    <property type="component" value="Unassembled WGS sequence"/>
</dbReference>
<dbReference type="PANTHER" id="PTHR34501:SF9">
    <property type="entry name" value="MAJOR OUTER MEMBRANE PROTEIN P.IA"/>
    <property type="match status" value="1"/>
</dbReference>
<gene>
    <name evidence="13" type="ORF">LMG28138_01496</name>
</gene>
<comment type="subunit">
    <text evidence="2">Homotrimer.</text>
</comment>
<dbReference type="InterPro" id="IPR033900">
    <property type="entry name" value="Gram_neg_porin_domain"/>
</dbReference>
<keyword evidence="6 11" id="KW-0732">Signal</keyword>
<proteinExistence type="predicted"/>
<evidence type="ECO:0000313" key="13">
    <source>
        <dbReference type="EMBL" id="CAB3782777.1"/>
    </source>
</evidence>
<keyword evidence="5" id="KW-0812">Transmembrane</keyword>
<keyword evidence="8" id="KW-0626">Porin</keyword>
<evidence type="ECO:0000256" key="6">
    <source>
        <dbReference type="ARBA" id="ARBA00022729"/>
    </source>
</evidence>
<keyword evidence="7" id="KW-0406">Ion transport</keyword>
<keyword evidence="14" id="KW-1185">Reference proteome</keyword>
<dbReference type="SUPFAM" id="SSF56935">
    <property type="entry name" value="Porins"/>
    <property type="match status" value="1"/>
</dbReference>
<evidence type="ECO:0000313" key="14">
    <source>
        <dbReference type="Proteomes" id="UP000494115"/>
    </source>
</evidence>
<evidence type="ECO:0000256" key="5">
    <source>
        <dbReference type="ARBA" id="ARBA00022692"/>
    </source>
</evidence>
<dbReference type="GO" id="GO:0009279">
    <property type="term" value="C:cell outer membrane"/>
    <property type="evidence" value="ECO:0007669"/>
    <property type="project" value="UniProtKB-SubCell"/>
</dbReference>
<evidence type="ECO:0000259" key="12">
    <source>
        <dbReference type="Pfam" id="PF13609"/>
    </source>
</evidence>
<dbReference type="InterPro" id="IPR050298">
    <property type="entry name" value="Gram-neg_bact_OMP"/>
</dbReference>
<protein>
    <recommendedName>
        <fullName evidence="12">Porin domain-containing protein</fullName>
    </recommendedName>
</protein>
<evidence type="ECO:0000256" key="7">
    <source>
        <dbReference type="ARBA" id="ARBA00023065"/>
    </source>
</evidence>
<name>A0A6S7AZL0_9BURK</name>
<dbReference type="CDD" id="cd00342">
    <property type="entry name" value="gram_neg_porins"/>
    <property type="match status" value="1"/>
</dbReference>
<feature type="signal peptide" evidence="11">
    <location>
        <begin position="1"/>
        <end position="27"/>
    </location>
</feature>
<dbReference type="AlphaFoldDB" id="A0A6S7AZL0"/>
<keyword evidence="9" id="KW-0472">Membrane</keyword>
<keyword evidence="10" id="KW-0998">Cell outer membrane</keyword>
<evidence type="ECO:0000256" key="9">
    <source>
        <dbReference type="ARBA" id="ARBA00023136"/>
    </source>
</evidence>
<evidence type="ECO:0000256" key="10">
    <source>
        <dbReference type="ARBA" id="ARBA00023237"/>
    </source>
</evidence>
<dbReference type="InterPro" id="IPR023614">
    <property type="entry name" value="Porin_dom_sf"/>
</dbReference>
<sequence length="381" mass="40890">MKQKKTKLYKALCAAAVIASVSSSAHAQSSVTLYGLIAEGIGWVNNEGGSHNFMMMSGTNLNNRFGVNIVEDLGGGDRAVAVLENGFDITSGKLEQGSRMFGRQAYVGLGSDTAGTLTLGRQYDMFWDYLTPLMSAVVANGLADHPGDADNLMGSWRYSNSVKYVSPTWNGLNAEAFYAFSNQAGDFAMNRAFGAGAGYHGGPLKLALAFTELDEPGTLNLNGAVSNDYSGVPFYFFRTSPVDANAGVSRQRNLGVGGQYDFGHGLRWNAIVDVVHFEYQDGTSFTQTNYDTSFSYFLTHALSFSAAYVYSAGKYGGVNANPHWNTASVSVDYQLSKRTDVYLTDSLQTASGPYAVAAIYAVSPSTSSNQNLVVAGMRTRF</sequence>
<dbReference type="Pfam" id="PF13609">
    <property type="entry name" value="Porin_4"/>
    <property type="match status" value="1"/>
</dbReference>
<organism evidence="13 14">
    <name type="scientific">Pararobbsia alpina</name>
    <dbReference type="NCBI Taxonomy" id="621374"/>
    <lineage>
        <taxon>Bacteria</taxon>
        <taxon>Pseudomonadati</taxon>
        <taxon>Pseudomonadota</taxon>
        <taxon>Betaproteobacteria</taxon>
        <taxon>Burkholderiales</taxon>
        <taxon>Burkholderiaceae</taxon>
        <taxon>Pararobbsia</taxon>
    </lineage>
</organism>